<reference evidence="4" key="1">
    <citation type="submission" date="2020-05" db="UniProtKB">
        <authorList>
            <consortium name="EnsemblMetazoa"/>
        </authorList>
    </citation>
    <scope>IDENTIFICATION</scope>
    <source>
        <strain evidence="4">Jacobina</strain>
    </source>
</reference>
<evidence type="ECO:0000313" key="5">
    <source>
        <dbReference type="Proteomes" id="UP000092461"/>
    </source>
</evidence>
<keyword evidence="1" id="KW-0863">Zinc-finger</keyword>
<dbReference type="AlphaFoldDB" id="A0A1B0C8T2"/>
<feature type="compositionally biased region" description="Low complexity" evidence="2">
    <location>
        <begin position="270"/>
        <end position="288"/>
    </location>
</feature>
<organism evidence="4 5">
    <name type="scientific">Lutzomyia longipalpis</name>
    <name type="common">Sand fly</name>
    <dbReference type="NCBI Taxonomy" id="7200"/>
    <lineage>
        <taxon>Eukaryota</taxon>
        <taxon>Metazoa</taxon>
        <taxon>Ecdysozoa</taxon>
        <taxon>Arthropoda</taxon>
        <taxon>Hexapoda</taxon>
        <taxon>Insecta</taxon>
        <taxon>Pterygota</taxon>
        <taxon>Neoptera</taxon>
        <taxon>Endopterygota</taxon>
        <taxon>Diptera</taxon>
        <taxon>Nematocera</taxon>
        <taxon>Psychodoidea</taxon>
        <taxon>Psychodidae</taxon>
        <taxon>Lutzomyia</taxon>
        <taxon>Lutzomyia</taxon>
    </lineage>
</organism>
<sequence length="1020" mass="114174">MFPELKILHSQVQQLNKAVKNYQDDGNLDGDFQCDVEAKLQCLMGWQQRFSLACASAQAELKTREQHDSFNKMCTEYWEWSADTEYHLRLWLSRTKQKLAGAQAALGANSQDSSVMATMKELVNAMQGQARSKAALTGTAASALKHLPVSEANYHVAWEILQNRFNKPNSIVAEYVQTFYAQPKLNQPDSGKLRGMFNVFEEVTHGLKAMNQLSHDPFMIHSALQMVDAETKTLWYRETTGKHSVTWTQFCEFLARRCDSLELGGAIGGSHAPAKPSQPPKQSSGKGKNSLVTTNPQEQGSQAGRHKPHQCPTFLAKTPAERRNAVYTLKLCWNCMKPNHFTKDCPSGACRQCGKKHNTLLHDGFQRETGNGEATKSDSAKPTNTPGSAGGSTGSGSMPPPAVSFPTTVAANDVTSMAAIQSHQVLLPTVQVLVADIWGNQHRCRALIDSCSQPNCITRSLAQKLALPMKYSGQNINGLGLSGVSASQSAMELQRQLDLMMSSGGFKLKKWTSNSPEVLAQIPEEDQEGSSTLDMDFEGTVKTLGLFWNKILDVFKFAVSEFSETVTKRSILSEMSRIFDPLGFLSPITISAKILLQSLWPLKVEWDDGLSEEVVQKWLQYQTNIRRAAQGVAVPRQATCKGKPQRSQLFLFCDASEKAYGACVYLRTTDADNRVHSKLLNSKTKVAPLQQLTIPRLELCAADLGAKLLKRNLDALEIPIDEIHAFSDSMVTLHWINGEPQRWKTFVGNRVARIQNIIPAERWHHVKSEENPADMASRGVTAEALNPESIWWHGPPWMLDPDLQFETPQLNPDDEAAREQRKQVSLVAVNEDVWSFIPRFSSFTRLVRCIAIWRRYFTILKQRVAKQPVPHGPLTVVEVKSAKVVLLKAVQLQAFSWDYNKLNVKCKVSKRSNIRKLRPFMDNNGLIRVGGRISKADVSYDHKHPILLPKEHHVTQLIQQKYTRIHFTVVTKWCWLTSDNNIGLFVELKLLTKLSTIASPALRPIPKLFNNSWVIVMSLG</sequence>
<dbReference type="PANTHER" id="PTHR47331">
    <property type="entry name" value="PHD-TYPE DOMAIN-CONTAINING PROTEIN"/>
    <property type="match status" value="1"/>
</dbReference>
<proteinExistence type="predicted"/>
<evidence type="ECO:0000256" key="2">
    <source>
        <dbReference type="SAM" id="MobiDB-lite"/>
    </source>
</evidence>
<dbReference type="PROSITE" id="PS50158">
    <property type="entry name" value="ZF_CCHC"/>
    <property type="match status" value="1"/>
</dbReference>
<dbReference type="EMBL" id="AJWK01001379">
    <property type="status" value="NOT_ANNOTATED_CDS"/>
    <property type="molecule type" value="Genomic_DNA"/>
</dbReference>
<dbReference type="Pfam" id="PF03564">
    <property type="entry name" value="DUF1759"/>
    <property type="match status" value="1"/>
</dbReference>
<keyword evidence="1" id="KW-0479">Metal-binding</keyword>
<dbReference type="GO" id="GO:0008270">
    <property type="term" value="F:zinc ion binding"/>
    <property type="evidence" value="ECO:0007669"/>
    <property type="project" value="UniProtKB-KW"/>
</dbReference>
<feature type="region of interest" description="Disordered" evidence="2">
    <location>
        <begin position="364"/>
        <end position="404"/>
    </location>
</feature>
<keyword evidence="5" id="KW-1185">Reference proteome</keyword>
<feature type="region of interest" description="Disordered" evidence="2">
    <location>
        <begin position="269"/>
        <end position="316"/>
    </location>
</feature>
<dbReference type="InterPro" id="IPR008042">
    <property type="entry name" value="Retrotrans_Pao"/>
</dbReference>
<feature type="compositionally biased region" description="Polar residues" evidence="2">
    <location>
        <begin position="290"/>
        <end position="302"/>
    </location>
</feature>
<dbReference type="VEuPathDB" id="VectorBase:LLOJ000354"/>
<evidence type="ECO:0000313" key="4">
    <source>
        <dbReference type="EnsemblMetazoa" id="LLOJ000354-PA"/>
    </source>
</evidence>
<dbReference type="VEuPathDB" id="VectorBase:LLONM1_004138"/>
<dbReference type="EnsemblMetazoa" id="LLOJ000354-RA">
    <property type="protein sequence ID" value="LLOJ000354-PA"/>
    <property type="gene ID" value="LLOJ000354"/>
</dbReference>
<evidence type="ECO:0000259" key="3">
    <source>
        <dbReference type="PROSITE" id="PS50158"/>
    </source>
</evidence>
<dbReference type="InterPro" id="IPR001878">
    <property type="entry name" value="Znf_CCHC"/>
</dbReference>
<feature type="domain" description="CCHC-type" evidence="3">
    <location>
        <begin position="332"/>
        <end position="347"/>
    </location>
</feature>
<dbReference type="PANTHER" id="PTHR47331:SF6">
    <property type="entry name" value="DOUBLECORTIN DOMAIN-CONTAINING PROTEIN"/>
    <property type="match status" value="1"/>
</dbReference>
<dbReference type="SMART" id="SM00343">
    <property type="entry name" value="ZnF_C2HC"/>
    <property type="match status" value="1"/>
</dbReference>
<accession>A0A1B0C8T2</accession>
<dbReference type="Pfam" id="PF05380">
    <property type="entry name" value="Peptidase_A17"/>
    <property type="match status" value="1"/>
</dbReference>
<evidence type="ECO:0000256" key="1">
    <source>
        <dbReference type="PROSITE-ProRule" id="PRU00047"/>
    </source>
</evidence>
<protein>
    <recommendedName>
        <fullName evidence="3">CCHC-type domain-containing protein</fullName>
    </recommendedName>
</protein>
<dbReference type="InterPro" id="IPR005312">
    <property type="entry name" value="DUF1759"/>
</dbReference>
<dbReference type="VEuPathDB" id="VectorBase:LLONM1_005257"/>
<keyword evidence="1" id="KW-0862">Zinc</keyword>
<name>A0A1B0C8T2_LUTLO</name>
<dbReference type="GO" id="GO:0003676">
    <property type="term" value="F:nucleic acid binding"/>
    <property type="evidence" value="ECO:0007669"/>
    <property type="project" value="InterPro"/>
</dbReference>
<dbReference type="Proteomes" id="UP000092461">
    <property type="component" value="Unassembled WGS sequence"/>
</dbReference>